<dbReference type="EMBL" id="SMCO01000035">
    <property type="protein sequence ID" value="TCV79118.1"/>
    <property type="molecule type" value="Genomic_DNA"/>
</dbReference>
<evidence type="ECO:0000313" key="3">
    <source>
        <dbReference type="Proteomes" id="UP000295367"/>
    </source>
</evidence>
<dbReference type="Proteomes" id="UP000295367">
    <property type="component" value="Unassembled WGS sequence"/>
</dbReference>
<evidence type="ECO:0000256" key="1">
    <source>
        <dbReference type="SAM" id="Phobius"/>
    </source>
</evidence>
<gene>
    <name evidence="2" type="ORF">EDC63_13510</name>
</gene>
<keyword evidence="1" id="KW-0472">Membrane</keyword>
<sequence length="29" mass="3210">MLYAPFGMGGLIKVFFVNFISAAFDENPL</sequence>
<feature type="transmembrane region" description="Helical" evidence="1">
    <location>
        <begin position="6"/>
        <end position="24"/>
    </location>
</feature>
<name>A0A4R3XNZ0_9PROT</name>
<organism evidence="2 3">
    <name type="scientific">Sulfurirhabdus autotrophica</name>
    <dbReference type="NCBI Taxonomy" id="1706046"/>
    <lineage>
        <taxon>Bacteria</taxon>
        <taxon>Pseudomonadati</taxon>
        <taxon>Pseudomonadota</taxon>
        <taxon>Betaproteobacteria</taxon>
        <taxon>Nitrosomonadales</taxon>
        <taxon>Sulfuricellaceae</taxon>
        <taxon>Sulfurirhabdus</taxon>
    </lineage>
</organism>
<dbReference type="AlphaFoldDB" id="A0A4R3XNZ0"/>
<comment type="caution">
    <text evidence="2">The sequence shown here is derived from an EMBL/GenBank/DDBJ whole genome shotgun (WGS) entry which is preliminary data.</text>
</comment>
<keyword evidence="1" id="KW-0812">Transmembrane</keyword>
<evidence type="ECO:0000313" key="2">
    <source>
        <dbReference type="EMBL" id="TCV79118.1"/>
    </source>
</evidence>
<proteinExistence type="predicted"/>
<reference evidence="2 3" key="1">
    <citation type="submission" date="2019-03" db="EMBL/GenBank/DDBJ databases">
        <title>Genomic Encyclopedia of Type Strains, Phase IV (KMG-IV): sequencing the most valuable type-strain genomes for metagenomic binning, comparative biology and taxonomic classification.</title>
        <authorList>
            <person name="Goeker M."/>
        </authorList>
    </citation>
    <scope>NUCLEOTIDE SEQUENCE [LARGE SCALE GENOMIC DNA]</scope>
    <source>
        <strain evidence="2 3">DSM 100309</strain>
    </source>
</reference>
<keyword evidence="3" id="KW-1185">Reference proteome</keyword>
<accession>A0A4R3XNZ0</accession>
<keyword evidence="1" id="KW-1133">Transmembrane helix</keyword>
<protein>
    <submittedName>
        <fullName evidence="2">Uncharacterized protein</fullName>
    </submittedName>
</protein>